<dbReference type="InterPro" id="IPR007712">
    <property type="entry name" value="RelE/ParE_toxin"/>
</dbReference>
<organism evidence="2 3">
    <name type="scientific">Candidatus Wildermuthbacteria bacterium RIFCSPLOWO2_01_FULL_48_29</name>
    <dbReference type="NCBI Taxonomy" id="1802462"/>
    <lineage>
        <taxon>Bacteria</taxon>
        <taxon>Candidatus Wildermuthiibacteriota</taxon>
    </lineage>
</organism>
<name>A0A1G2RN12_9BACT</name>
<dbReference type="AlphaFoldDB" id="A0A1G2RN12"/>
<sequence>MKVAAHREFKKQFEGLRSGEKRRFRERRDLFLENEFHPLLENHPLQGKYKGYRAIHIGGDLSVVYRRLGFDTVLFVRIGTHSELYG</sequence>
<protein>
    <recommendedName>
        <fullName evidence="4">Addiction module toxin RelE</fullName>
    </recommendedName>
</protein>
<dbReference type="SUPFAM" id="SSF143011">
    <property type="entry name" value="RelE-like"/>
    <property type="match status" value="1"/>
</dbReference>
<comment type="caution">
    <text evidence="2">The sequence shown here is derived from an EMBL/GenBank/DDBJ whole genome shotgun (WGS) entry which is preliminary data.</text>
</comment>
<dbReference type="NCBIfam" id="TIGR02385">
    <property type="entry name" value="RelE_StbE"/>
    <property type="match status" value="1"/>
</dbReference>
<dbReference type="Gene3D" id="3.30.2310.20">
    <property type="entry name" value="RelE-like"/>
    <property type="match status" value="1"/>
</dbReference>
<evidence type="ECO:0000313" key="3">
    <source>
        <dbReference type="Proteomes" id="UP000178421"/>
    </source>
</evidence>
<evidence type="ECO:0000313" key="2">
    <source>
        <dbReference type="EMBL" id="OHA73888.1"/>
    </source>
</evidence>
<dbReference type="InterPro" id="IPR004386">
    <property type="entry name" value="Toxin_YafQ-like"/>
</dbReference>
<dbReference type="Pfam" id="PF15738">
    <property type="entry name" value="YafQ_toxin"/>
    <property type="match status" value="1"/>
</dbReference>
<keyword evidence="1" id="KW-1277">Toxin-antitoxin system</keyword>
<dbReference type="EMBL" id="MHUH01000011">
    <property type="protein sequence ID" value="OHA73888.1"/>
    <property type="molecule type" value="Genomic_DNA"/>
</dbReference>
<accession>A0A1G2RN12</accession>
<dbReference type="Proteomes" id="UP000178421">
    <property type="component" value="Unassembled WGS sequence"/>
</dbReference>
<gene>
    <name evidence="2" type="ORF">A2940_02735</name>
</gene>
<reference evidence="2 3" key="1">
    <citation type="journal article" date="2016" name="Nat. Commun.">
        <title>Thousands of microbial genomes shed light on interconnected biogeochemical processes in an aquifer system.</title>
        <authorList>
            <person name="Anantharaman K."/>
            <person name="Brown C.T."/>
            <person name="Hug L.A."/>
            <person name="Sharon I."/>
            <person name="Castelle C.J."/>
            <person name="Probst A.J."/>
            <person name="Thomas B.C."/>
            <person name="Singh A."/>
            <person name="Wilkins M.J."/>
            <person name="Karaoz U."/>
            <person name="Brodie E.L."/>
            <person name="Williams K.H."/>
            <person name="Hubbard S.S."/>
            <person name="Banfield J.F."/>
        </authorList>
    </citation>
    <scope>NUCLEOTIDE SEQUENCE [LARGE SCALE GENOMIC DNA]</scope>
</reference>
<proteinExistence type="predicted"/>
<evidence type="ECO:0000256" key="1">
    <source>
        <dbReference type="ARBA" id="ARBA00022649"/>
    </source>
</evidence>
<evidence type="ECO:0008006" key="4">
    <source>
        <dbReference type="Google" id="ProtNLM"/>
    </source>
</evidence>
<dbReference type="InterPro" id="IPR035093">
    <property type="entry name" value="RelE/ParE_toxin_dom_sf"/>
</dbReference>